<dbReference type="AlphaFoldDB" id="A0ABD3D195"/>
<name>A0ABD3D195_9LAMI</name>
<reference evidence="3" key="1">
    <citation type="journal article" date="2024" name="IScience">
        <title>Strigolactones Initiate the Formation of Haustorium-like Structures in Castilleja.</title>
        <authorList>
            <person name="Buerger M."/>
            <person name="Peterson D."/>
            <person name="Chory J."/>
        </authorList>
    </citation>
    <scope>NUCLEOTIDE SEQUENCE [LARGE SCALE GENOMIC DNA]</scope>
</reference>
<feature type="region of interest" description="Disordered" evidence="1">
    <location>
        <begin position="83"/>
        <end position="115"/>
    </location>
</feature>
<proteinExistence type="predicted"/>
<dbReference type="Proteomes" id="UP001632038">
    <property type="component" value="Unassembled WGS sequence"/>
</dbReference>
<sequence>MKIAAVEERARAAREAAGDDNIDMIEIYYQVVPVVKQRLLGRWLKAANFVNLDSTAGPAVCTAFMKKAATRYRDMITRFKKARSEVKDKSEKASRNRKGEKAGPGTGLSRHSGGSHSAYANDLALEIGCAPDAYVHTRKDGTFIDEQARMIKAAAVEDRARAAREAAGDGDIDMTEIYCQVVPVVKQRLFGTGSIAADFVNSNCSPPLQLTRRW</sequence>
<comment type="caution">
    <text evidence="2">The sequence shown here is derived from an EMBL/GenBank/DDBJ whole genome shotgun (WGS) entry which is preliminary data.</text>
</comment>
<gene>
    <name evidence="2" type="ORF">CASFOL_020126</name>
</gene>
<dbReference type="EMBL" id="JAVIJP010000027">
    <property type="protein sequence ID" value="KAL3635579.1"/>
    <property type="molecule type" value="Genomic_DNA"/>
</dbReference>
<accession>A0ABD3D195</accession>
<feature type="compositionally biased region" description="Basic and acidic residues" evidence="1">
    <location>
        <begin position="83"/>
        <end position="101"/>
    </location>
</feature>
<keyword evidence="3" id="KW-1185">Reference proteome</keyword>
<protein>
    <submittedName>
        <fullName evidence="2">Uncharacterized protein</fullName>
    </submittedName>
</protein>
<evidence type="ECO:0000256" key="1">
    <source>
        <dbReference type="SAM" id="MobiDB-lite"/>
    </source>
</evidence>
<evidence type="ECO:0000313" key="3">
    <source>
        <dbReference type="Proteomes" id="UP001632038"/>
    </source>
</evidence>
<organism evidence="2 3">
    <name type="scientific">Castilleja foliolosa</name>
    <dbReference type="NCBI Taxonomy" id="1961234"/>
    <lineage>
        <taxon>Eukaryota</taxon>
        <taxon>Viridiplantae</taxon>
        <taxon>Streptophyta</taxon>
        <taxon>Embryophyta</taxon>
        <taxon>Tracheophyta</taxon>
        <taxon>Spermatophyta</taxon>
        <taxon>Magnoliopsida</taxon>
        <taxon>eudicotyledons</taxon>
        <taxon>Gunneridae</taxon>
        <taxon>Pentapetalae</taxon>
        <taxon>asterids</taxon>
        <taxon>lamiids</taxon>
        <taxon>Lamiales</taxon>
        <taxon>Orobanchaceae</taxon>
        <taxon>Pedicularideae</taxon>
        <taxon>Castillejinae</taxon>
        <taxon>Castilleja</taxon>
    </lineage>
</organism>
<evidence type="ECO:0000313" key="2">
    <source>
        <dbReference type="EMBL" id="KAL3635579.1"/>
    </source>
</evidence>